<dbReference type="AlphaFoldDB" id="A0A2S8JZX8"/>
<dbReference type="GO" id="GO:0003700">
    <property type="term" value="F:DNA-binding transcription factor activity"/>
    <property type="evidence" value="ECO:0007669"/>
    <property type="project" value="InterPro"/>
</dbReference>
<dbReference type="InterPro" id="IPR050959">
    <property type="entry name" value="MarA-like"/>
</dbReference>
<keyword evidence="2" id="KW-0238">DNA-binding</keyword>
<dbReference type="PANTHER" id="PTHR47504">
    <property type="entry name" value="RIGHT ORIGIN-BINDING PROTEIN"/>
    <property type="match status" value="1"/>
</dbReference>
<evidence type="ECO:0000256" key="1">
    <source>
        <dbReference type="ARBA" id="ARBA00023015"/>
    </source>
</evidence>
<dbReference type="EMBL" id="AASWOY010000194">
    <property type="protein sequence ID" value="EFH6652468.1"/>
    <property type="molecule type" value="Genomic_DNA"/>
</dbReference>
<evidence type="ECO:0000313" key="5">
    <source>
        <dbReference type="EMBL" id="EFH6652468.1"/>
    </source>
</evidence>
<comment type="caution">
    <text evidence="5">The sequence shown here is derived from an EMBL/GenBank/DDBJ whole genome shotgun (WGS) entry which is preliminary data.</text>
</comment>
<dbReference type="GO" id="GO:0043565">
    <property type="term" value="F:sequence-specific DNA binding"/>
    <property type="evidence" value="ECO:0007669"/>
    <property type="project" value="InterPro"/>
</dbReference>
<name>A0A2S8JZX8_ECOLX</name>
<protein>
    <submittedName>
        <fullName evidence="5">Helix-turn-helix domain-containing protein</fullName>
    </submittedName>
    <submittedName>
        <fullName evidence="6">Helix-turn-helix transcriptional regulator</fullName>
    </submittedName>
</protein>
<keyword evidence="3" id="KW-0804">Transcription</keyword>
<dbReference type="Pfam" id="PF12833">
    <property type="entry name" value="HTH_18"/>
    <property type="match status" value="1"/>
</dbReference>
<dbReference type="PANTHER" id="PTHR47504:SF3">
    <property type="entry name" value="HTH-TYPE TRANSCRIPTIONAL REGULATOR YKGA-RELATED"/>
    <property type="match status" value="1"/>
</dbReference>
<proteinExistence type="predicted"/>
<evidence type="ECO:0000256" key="3">
    <source>
        <dbReference type="ARBA" id="ARBA00023163"/>
    </source>
</evidence>
<dbReference type="Proteomes" id="UP000519182">
    <property type="component" value="Unassembled WGS sequence"/>
</dbReference>
<evidence type="ECO:0000313" key="6">
    <source>
        <dbReference type="EMBL" id="EFM1448547.1"/>
    </source>
</evidence>
<evidence type="ECO:0000256" key="2">
    <source>
        <dbReference type="ARBA" id="ARBA00023125"/>
    </source>
</evidence>
<dbReference type="SUPFAM" id="SSF46689">
    <property type="entry name" value="Homeodomain-like"/>
    <property type="match status" value="1"/>
</dbReference>
<dbReference type="Proteomes" id="UP000530628">
    <property type="component" value="Unassembled WGS sequence"/>
</dbReference>
<dbReference type="PROSITE" id="PS01124">
    <property type="entry name" value="HTH_ARAC_FAMILY_2"/>
    <property type="match status" value="1"/>
</dbReference>
<evidence type="ECO:0000259" key="4">
    <source>
        <dbReference type="PROSITE" id="PS01124"/>
    </source>
</evidence>
<evidence type="ECO:0000313" key="7">
    <source>
        <dbReference type="Proteomes" id="UP000519182"/>
    </source>
</evidence>
<evidence type="ECO:0000313" key="8">
    <source>
        <dbReference type="Proteomes" id="UP000530628"/>
    </source>
</evidence>
<dbReference type="SMART" id="SM00342">
    <property type="entry name" value="HTH_ARAC"/>
    <property type="match status" value="1"/>
</dbReference>
<organism evidence="5 8">
    <name type="scientific">Escherichia coli</name>
    <dbReference type="NCBI Taxonomy" id="562"/>
    <lineage>
        <taxon>Bacteria</taxon>
        <taxon>Pseudomonadati</taxon>
        <taxon>Pseudomonadota</taxon>
        <taxon>Gammaproteobacteria</taxon>
        <taxon>Enterobacterales</taxon>
        <taxon>Enterobacteriaceae</taxon>
        <taxon>Escherichia</taxon>
    </lineage>
</organism>
<dbReference type="InterPro" id="IPR009057">
    <property type="entry name" value="Homeodomain-like_sf"/>
</dbReference>
<dbReference type="Gene3D" id="1.10.10.60">
    <property type="entry name" value="Homeodomain-like"/>
    <property type="match status" value="2"/>
</dbReference>
<sequence length="279" mass="32547">MNTDIAKLTIRSILEYIDKQLDSGVKVNIDTLTSYSGYSRRYIQLLFKKETGISLGEYIRKRRLTRAAALIKLTKRSLSEISHSLCFDSPQTFNREFKKVIGCTPMQYSKNLTWHIPLLTPKISTNTPEIINHGVVFLDENIMHALLFVSWGNIPFTHPSESFQHVLKLIFDTIHEKKESVYVVSLIHGEKHHKYAYKVLSYIRHDCGDQLVNIKEGMYMKVSFCTNIDKHILNVYYINLEFLKRTGFDKVNGNYIEEFWLNQDQVICDLYIPVKKNSK</sequence>
<keyword evidence="1" id="KW-0805">Transcription regulation</keyword>
<accession>A0A2S8JZX8</accession>
<feature type="domain" description="HTH araC/xylS-type" evidence="4">
    <location>
        <begin position="11"/>
        <end position="111"/>
    </location>
</feature>
<dbReference type="InterPro" id="IPR018060">
    <property type="entry name" value="HTH_AraC"/>
</dbReference>
<dbReference type="EMBL" id="AATJYL010000086">
    <property type="protein sequence ID" value="EFM1448547.1"/>
    <property type="molecule type" value="Genomic_DNA"/>
</dbReference>
<gene>
    <name evidence="5" type="ORF">GNW61_27815</name>
    <name evidence="6" type="ORF">HEP34_005008</name>
</gene>
<reference evidence="5 8" key="1">
    <citation type="submission" date="2019-11" db="EMBL/GenBank/DDBJ databases">
        <authorList>
            <consortium name="GenomeTrakr network: Whole genome sequencing for foodborne pathogen traceback"/>
        </authorList>
    </citation>
    <scope>NUCLEOTIDE SEQUENCE [LARGE SCALE GENOMIC DNA]</scope>
    <source>
        <strain evidence="5 8">PSU-2072</strain>
        <strain evidence="6 7">PSU-2464</strain>
    </source>
</reference>
<dbReference type="RefSeq" id="WP_001090696.1">
    <property type="nucleotide sequence ID" value="NZ_AP027429.1"/>
</dbReference>